<dbReference type="Proteomes" id="UP000273405">
    <property type="component" value="Unassembled WGS sequence"/>
</dbReference>
<comment type="caution">
    <text evidence="3">The sequence shown here is derived from an EMBL/GenBank/DDBJ whole genome shotgun (WGS) entry which is preliminary data.</text>
</comment>
<accession>A0A3A8NME9</accession>
<reference evidence="4" key="1">
    <citation type="submission" date="2018-09" db="EMBL/GenBank/DDBJ databases">
        <authorList>
            <person name="Livingstone P.G."/>
            <person name="Whitworth D.E."/>
        </authorList>
    </citation>
    <scope>NUCLEOTIDE SEQUENCE [LARGE SCALE GENOMIC DNA]</scope>
    <source>
        <strain evidence="4">CA040B</strain>
    </source>
</reference>
<feature type="domain" description="TadE-like" evidence="2">
    <location>
        <begin position="14"/>
        <end position="56"/>
    </location>
</feature>
<dbReference type="AlphaFoldDB" id="A0A3A8NME9"/>
<gene>
    <name evidence="3" type="ORF">D7X12_13420</name>
</gene>
<keyword evidence="1" id="KW-0812">Transmembrane</keyword>
<dbReference type="InterPro" id="IPR012495">
    <property type="entry name" value="TadE-like_dom"/>
</dbReference>
<proteinExistence type="predicted"/>
<dbReference type="Pfam" id="PF07811">
    <property type="entry name" value="TadE"/>
    <property type="match status" value="1"/>
</dbReference>
<keyword evidence="1" id="KW-0472">Membrane</keyword>
<dbReference type="EMBL" id="RAWG01000068">
    <property type="protein sequence ID" value="RKH43341.1"/>
    <property type="molecule type" value="Genomic_DNA"/>
</dbReference>
<dbReference type="OrthoDB" id="5490152at2"/>
<protein>
    <submittedName>
        <fullName evidence="3">Pilus assembly protein</fullName>
    </submittedName>
</protein>
<name>A0A3A8NME9_9BACT</name>
<organism evidence="3 4">
    <name type="scientific">Corallococcus sicarius</name>
    <dbReference type="NCBI Taxonomy" id="2316726"/>
    <lineage>
        <taxon>Bacteria</taxon>
        <taxon>Pseudomonadati</taxon>
        <taxon>Myxococcota</taxon>
        <taxon>Myxococcia</taxon>
        <taxon>Myxococcales</taxon>
        <taxon>Cystobacterineae</taxon>
        <taxon>Myxococcaceae</taxon>
        <taxon>Corallococcus</taxon>
    </lineage>
</organism>
<evidence type="ECO:0000313" key="4">
    <source>
        <dbReference type="Proteomes" id="UP000273405"/>
    </source>
</evidence>
<keyword evidence="1" id="KW-1133">Transmembrane helix</keyword>
<evidence type="ECO:0000256" key="1">
    <source>
        <dbReference type="SAM" id="Phobius"/>
    </source>
</evidence>
<dbReference type="RefSeq" id="WP_120625672.1">
    <property type="nucleotide sequence ID" value="NZ_RAWG01000068.1"/>
</dbReference>
<sequence>MASSDPQRRHRESGQAAVEAALCMPLVVFLVLGTLQLFMLLQGRILAQVAVYRAVRAGSLNHGSCEAMTHAAMVTMLPTVASTTTGPKLAAAFADRERNYLRVRGTEGALFTEGPMVEIVRESPNVGWVRSLAGNEDLLFDVPTNSAAELQQRTLEIRMVAWYYMRIPFADWVMSRMFLAHFRLKNYTNANPLMPTQKKSDWWNDTDVELGDDEWPGGDLGARMVRWSEQGHYLFPIQVHAAMRMMSPVKANNFNGGAGCSLHGF</sequence>
<keyword evidence="4" id="KW-1185">Reference proteome</keyword>
<evidence type="ECO:0000259" key="2">
    <source>
        <dbReference type="Pfam" id="PF07811"/>
    </source>
</evidence>
<evidence type="ECO:0000313" key="3">
    <source>
        <dbReference type="EMBL" id="RKH43341.1"/>
    </source>
</evidence>
<feature type="transmembrane region" description="Helical" evidence="1">
    <location>
        <begin position="21"/>
        <end position="41"/>
    </location>
</feature>